<accession>A0AAP2D6Q6</accession>
<dbReference type="PROSITE" id="PS51257">
    <property type="entry name" value="PROKAR_LIPOPROTEIN"/>
    <property type="match status" value="1"/>
</dbReference>
<dbReference type="AlphaFoldDB" id="A0AAP2D6Q6"/>
<protein>
    <submittedName>
        <fullName evidence="1">Zinc-binding metallopeptidase</fullName>
    </submittedName>
</protein>
<evidence type="ECO:0000313" key="1">
    <source>
        <dbReference type="EMBL" id="MBT1686084.1"/>
    </source>
</evidence>
<keyword evidence="2" id="KW-1185">Reference proteome</keyword>
<dbReference type="EMBL" id="JAHESC010000006">
    <property type="protein sequence ID" value="MBT1686084.1"/>
    <property type="molecule type" value="Genomic_DNA"/>
</dbReference>
<dbReference type="NCBIfam" id="TIGR04549">
    <property type="entry name" value="LP_HExxH_w_tonB"/>
    <property type="match status" value="1"/>
</dbReference>
<gene>
    <name evidence="1" type="ORF">KK078_05925</name>
</gene>
<dbReference type="Gene3D" id="3.40.390.70">
    <property type="match status" value="1"/>
</dbReference>
<proteinExistence type="predicted"/>
<reference evidence="1 2" key="1">
    <citation type="submission" date="2021-05" db="EMBL/GenBank/DDBJ databases">
        <title>A Polyphasic approach of four new species of the genus Ohtaekwangia: Ohtaekwangia histidinii sp. nov., Ohtaekwangia cretensis sp. nov., Ohtaekwangia indiensis sp. nov., Ohtaekwangia reichenbachii sp. nov. from diverse environment.</title>
        <authorList>
            <person name="Octaviana S."/>
        </authorList>
    </citation>
    <scope>NUCLEOTIDE SEQUENCE [LARGE SCALE GENOMIC DNA]</scope>
    <source>
        <strain evidence="1 2">PWU37</strain>
    </source>
</reference>
<name>A0AAP2D6Q6_9BACT</name>
<dbReference type="SUPFAM" id="SSF55486">
    <property type="entry name" value="Metalloproteases ('zincins'), catalytic domain"/>
    <property type="match status" value="1"/>
</dbReference>
<dbReference type="Pfam" id="PF15890">
    <property type="entry name" value="Peptidase_Mx1"/>
    <property type="match status" value="1"/>
</dbReference>
<dbReference type="Proteomes" id="UP001319180">
    <property type="component" value="Unassembled WGS sequence"/>
</dbReference>
<evidence type="ECO:0000313" key="2">
    <source>
        <dbReference type="Proteomes" id="UP001319180"/>
    </source>
</evidence>
<dbReference type="InterPro" id="IPR030890">
    <property type="entry name" value="LP_HExxH_w_TonB"/>
</dbReference>
<comment type="caution">
    <text evidence="1">The sequence shown here is derived from an EMBL/GenBank/DDBJ whole genome shotgun (WGS) entry which is preliminary data.</text>
</comment>
<organism evidence="1 2">
    <name type="scientific">Dawidia soli</name>
    <dbReference type="NCBI Taxonomy" id="2782352"/>
    <lineage>
        <taxon>Bacteria</taxon>
        <taxon>Pseudomonadati</taxon>
        <taxon>Bacteroidota</taxon>
        <taxon>Cytophagia</taxon>
        <taxon>Cytophagales</taxon>
        <taxon>Chryseotaleaceae</taxon>
        <taxon>Dawidia</taxon>
    </lineage>
</organism>
<sequence length="456" mass="52339">MAHKHIFTCLLTLALLGVSCSDPYNDVKESDIDYVTGDNNRPETGLDTWIRSTFTEPYNIQVKYRWDNSELDPYKTLTPPDVAKVQDVMDVVKRVWIDTYNEVADPAFMKEYCPKQFLLVGSANYNQDGSRTIGTAEGGRKVVLFVVNEFEADDREEVKNLMHTVEHEFGHILNQTINYQSEFKEVTAGSYTANWATIPVAEARLRGYITPYAMLSPNEDFVEMVATMLIEGKQGYERILSCETSAASRALIRRKEQLVVDYFQEKFGINFTTLQTRVQEALEELAPATPEPELPPVFDVWGYGKDSVALEFDLSRYTYPQGFGEAFVLDYNAVAKEKGHQLELYFRLVFTDETHVQLQRYYRRTNAAGEREYLLATFGFEVIQQDNGAYALYYDYSPNEAGQWLMDHEAYHIIDYFALNQFRIEWERTSCPGSGWVGLYPVNEPNNGYTFGILAN</sequence>
<dbReference type="RefSeq" id="WP_254089325.1">
    <property type="nucleotide sequence ID" value="NZ_JAHESC010000006.1"/>
</dbReference>